<dbReference type="GO" id="GO:0006102">
    <property type="term" value="P:isocitrate metabolic process"/>
    <property type="evidence" value="ECO:0007669"/>
    <property type="project" value="InterPro"/>
</dbReference>
<sequence>SIFAWTKGLAHRGKIDKNEELVKFCEILEKVCVATIESGSMTKDLATTIKKSKDEMVTENDYLTTFEFLDKIAQNLKACMMSSKKNL</sequence>
<dbReference type="GO" id="GO:0006097">
    <property type="term" value="P:glyoxylate cycle"/>
    <property type="evidence" value="ECO:0007669"/>
    <property type="project" value="UniProtKB-KW"/>
</dbReference>
<keyword evidence="6" id="KW-0479">Metal-binding</keyword>
<dbReference type="Proteomes" id="UP000011014">
    <property type="component" value="Unassembled WGS sequence"/>
</dbReference>
<dbReference type="GO" id="GO:0006099">
    <property type="term" value="P:tricarboxylic acid cycle"/>
    <property type="evidence" value="ECO:0007669"/>
    <property type="project" value="UniProtKB-KW"/>
</dbReference>
<gene>
    <name evidence="10" type="ORF">GSOID_T00027793001</name>
</gene>
<organism evidence="10">
    <name type="scientific">Oikopleura dioica</name>
    <name type="common">Tunicate</name>
    <dbReference type="NCBI Taxonomy" id="34765"/>
    <lineage>
        <taxon>Eukaryota</taxon>
        <taxon>Metazoa</taxon>
        <taxon>Chordata</taxon>
        <taxon>Tunicata</taxon>
        <taxon>Appendicularia</taxon>
        <taxon>Copelata</taxon>
        <taxon>Oikopleuridae</taxon>
        <taxon>Oikopleura</taxon>
    </lineage>
</organism>
<evidence type="ECO:0000256" key="8">
    <source>
        <dbReference type="ARBA" id="ARBA00023002"/>
    </source>
</evidence>
<evidence type="ECO:0000256" key="4">
    <source>
        <dbReference type="ARBA" id="ARBA00022435"/>
    </source>
</evidence>
<dbReference type="GO" id="GO:0006739">
    <property type="term" value="P:NADP+ metabolic process"/>
    <property type="evidence" value="ECO:0007669"/>
    <property type="project" value="TreeGrafter"/>
</dbReference>
<dbReference type="GO" id="GO:0005829">
    <property type="term" value="C:cytosol"/>
    <property type="evidence" value="ECO:0007669"/>
    <property type="project" value="TreeGrafter"/>
</dbReference>
<keyword evidence="5" id="KW-0816">Tricarboxylic acid cycle</keyword>
<keyword evidence="4" id="KW-0329">Glyoxylate bypass</keyword>
<accession>E4Z684</accession>
<dbReference type="SUPFAM" id="SSF53659">
    <property type="entry name" value="Isocitrate/Isopropylmalate dehydrogenase-like"/>
    <property type="match status" value="1"/>
</dbReference>
<keyword evidence="9" id="KW-0464">Manganese</keyword>
<comment type="cofactor">
    <cofactor evidence="2">
        <name>Mg(2+)</name>
        <dbReference type="ChEBI" id="CHEBI:18420"/>
    </cofactor>
</comment>
<protein>
    <recommendedName>
        <fullName evidence="11">Isopropylmalate dehydrogenase-like domain-containing protein</fullName>
    </recommendedName>
</protein>
<evidence type="ECO:0000256" key="1">
    <source>
        <dbReference type="ARBA" id="ARBA00001936"/>
    </source>
</evidence>
<keyword evidence="7" id="KW-0460">Magnesium</keyword>
<evidence type="ECO:0000313" key="10">
    <source>
        <dbReference type="EMBL" id="CBY43212.1"/>
    </source>
</evidence>
<evidence type="ECO:0008006" key="11">
    <source>
        <dbReference type="Google" id="ProtNLM"/>
    </source>
</evidence>
<dbReference type="GO" id="GO:0004450">
    <property type="term" value="F:isocitrate dehydrogenase (NADP+) activity"/>
    <property type="evidence" value="ECO:0007669"/>
    <property type="project" value="InterPro"/>
</dbReference>
<proteinExistence type="inferred from homology"/>
<dbReference type="Gene3D" id="3.40.718.10">
    <property type="entry name" value="Isopropylmalate Dehydrogenase"/>
    <property type="match status" value="1"/>
</dbReference>
<comment type="similarity">
    <text evidence="3">Belongs to the isocitrate and isopropylmalate dehydrogenases family.</text>
</comment>
<evidence type="ECO:0000256" key="2">
    <source>
        <dbReference type="ARBA" id="ARBA00001946"/>
    </source>
</evidence>
<dbReference type="GO" id="GO:0046872">
    <property type="term" value="F:metal ion binding"/>
    <property type="evidence" value="ECO:0007669"/>
    <property type="project" value="UniProtKB-KW"/>
</dbReference>
<dbReference type="EMBL" id="FN657957">
    <property type="protein sequence ID" value="CBY43212.1"/>
    <property type="molecule type" value="Genomic_DNA"/>
</dbReference>
<name>E4Z684_OIKDI</name>
<comment type="cofactor">
    <cofactor evidence="1">
        <name>Mn(2+)</name>
        <dbReference type="ChEBI" id="CHEBI:29035"/>
    </cofactor>
</comment>
<evidence type="ECO:0000256" key="5">
    <source>
        <dbReference type="ARBA" id="ARBA00022532"/>
    </source>
</evidence>
<reference evidence="10" key="1">
    <citation type="journal article" date="2010" name="Science">
        <title>Plasticity of animal genome architecture unmasked by rapid evolution of a pelagic tunicate.</title>
        <authorList>
            <person name="Denoeud F."/>
            <person name="Henriet S."/>
            <person name="Mungpakdee S."/>
            <person name="Aury J.M."/>
            <person name="Da Silva C."/>
            <person name="Brinkmann H."/>
            <person name="Mikhaleva J."/>
            <person name="Olsen L.C."/>
            <person name="Jubin C."/>
            <person name="Canestro C."/>
            <person name="Bouquet J.M."/>
            <person name="Danks G."/>
            <person name="Poulain J."/>
            <person name="Campsteijn C."/>
            <person name="Adamski M."/>
            <person name="Cross I."/>
            <person name="Yadetie F."/>
            <person name="Muffato M."/>
            <person name="Louis A."/>
            <person name="Butcher S."/>
            <person name="Tsagkogeorga G."/>
            <person name="Konrad A."/>
            <person name="Singh S."/>
            <person name="Jensen M.F."/>
            <person name="Cong E.H."/>
            <person name="Eikeseth-Otteraa H."/>
            <person name="Noel B."/>
            <person name="Anthouard V."/>
            <person name="Porcel B.M."/>
            <person name="Kachouri-Lafond R."/>
            <person name="Nishino A."/>
            <person name="Ugolini M."/>
            <person name="Chourrout P."/>
            <person name="Nishida H."/>
            <person name="Aasland R."/>
            <person name="Huzurbazar S."/>
            <person name="Westhof E."/>
            <person name="Delsuc F."/>
            <person name="Lehrach H."/>
            <person name="Reinhardt R."/>
            <person name="Weissenbach J."/>
            <person name="Roy S.W."/>
            <person name="Artiguenave F."/>
            <person name="Postlethwait J.H."/>
            <person name="Manak J.R."/>
            <person name="Thompson E.M."/>
            <person name="Jaillon O."/>
            <person name="Du Pasquier L."/>
            <person name="Boudinot P."/>
            <person name="Liberles D.A."/>
            <person name="Volff J.N."/>
            <person name="Philippe H."/>
            <person name="Lenhard B."/>
            <person name="Roest Crollius H."/>
            <person name="Wincker P."/>
            <person name="Chourrout D."/>
        </authorList>
    </citation>
    <scope>NUCLEOTIDE SEQUENCE [LARGE SCALE GENOMIC DNA]</scope>
</reference>
<evidence type="ECO:0000256" key="6">
    <source>
        <dbReference type="ARBA" id="ARBA00022723"/>
    </source>
</evidence>
<dbReference type="GO" id="GO:0005739">
    <property type="term" value="C:mitochondrion"/>
    <property type="evidence" value="ECO:0007669"/>
    <property type="project" value="TreeGrafter"/>
</dbReference>
<dbReference type="PANTHER" id="PTHR11822:SF21">
    <property type="entry name" value="ISOCITRATE DEHYDROGENASE [NADP], MITOCHONDRIAL"/>
    <property type="match status" value="1"/>
</dbReference>
<dbReference type="PANTHER" id="PTHR11822">
    <property type="entry name" value="NADP-SPECIFIC ISOCITRATE DEHYDROGENASE"/>
    <property type="match status" value="1"/>
</dbReference>
<evidence type="ECO:0000256" key="7">
    <source>
        <dbReference type="ARBA" id="ARBA00022842"/>
    </source>
</evidence>
<evidence type="ECO:0000256" key="9">
    <source>
        <dbReference type="ARBA" id="ARBA00023211"/>
    </source>
</evidence>
<dbReference type="InterPro" id="IPR004790">
    <property type="entry name" value="Isocitrate_DH_NADP"/>
</dbReference>
<keyword evidence="8" id="KW-0560">Oxidoreductase</keyword>
<dbReference type="AlphaFoldDB" id="E4Z684"/>
<feature type="non-terminal residue" evidence="10">
    <location>
        <position position="1"/>
    </location>
</feature>
<evidence type="ECO:0000256" key="3">
    <source>
        <dbReference type="ARBA" id="ARBA00007769"/>
    </source>
</evidence>
<dbReference type="GO" id="GO:0005777">
    <property type="term" value="C:peroxisome"/>
    <property type="evidence" value="ECO:0007669"/>
    <property type="project" value="TreeGrafter"/>
</dbReference>